<evidence type="ECO:0008006" key="8">
    <source>
        <dbReference type="Google" id="ProtNLM"/>
    </source>
</evidence>
<evidence type="ECO:0000256" key="1">
    <source>
        <dbReference type="ARBA" id="ARBA00004141"/>
    </source>
</evidence>
<feature type="transmembrane region" description="Helical" evidence="5">
    <location>
        <begin position="188"/>
        <end position="206"/>
    </location>
</feature>
<dbReference type="Pfam" id="PF13520">
    <property type="entry name" value="AA_permease_2"/>
    <property type="match status" value="2"/>
</dbReference>
<reference evidence="6" key="1">
    <citation type="submission" date="2022-11" db="EMBL/GenBank/DDBJ databases">
        <authorList>
            <person name="Scott C."/>
            <person name="Bruce N."/>
        </authorList>
    </citation>
    <scope>NUCLEOTIDE SEQUENCE</scope>
</reference>
<evidence type="ECO:0000313" key="6">
    <source>
        <dbReference type="EMBL" id="CAI4217801.1"/>
    </source>
</evidence>
<dbReference type="Proteomes" id="UP000838763">
    <property type="component" value="Unassembled WGS sequence"/>
</dbReference>
<organism evidence="6 7">
    <name type="scientific">Parascedosporium putredinis</name>
    <dbReference type="NCBI Taxonomy" id="1442378"/>
    <lineage>
        <taxon>Eukaryota</taxon>
        <taxon>Fungi</taxon>
        <taxon>Dikarya</taxon>
        <taxon>Ascomycota</taxon>
        <taxon>Pezizomycotina</taxon>
        <taxon>Sordariomycetes</taxon>
        <taxon>Hypocreomycetidae</taxon>
        <taxon>Microascales</taxon>
        <taxon>Microascaceae</taxon>
        <taxon>Parascedosporium</taxon>
    </lineage>
</organism>
<dbReference type="PANTHER" id="PTHR11785:SF353">
    <property type="entry name" value="METHIONINE TRANSPORTER (EUROFUNG)"/>
    <property type="match status" value="1"/>
</dbReference>
<feature type="transmembrane region" description="Helical" evidence="5">
    <location>
        <begin position="258"/>
        <end position="277"/>
    </location>
</feature>
<keyword evidence="2 5" id="KW-0812">Transmembrane</keyword>
<feature type="transmembrane region" description="Helical" evidence="5">
    <location>
        <begin position="507"/>
        <end position="528"/>
    </location>
</feature>
<dbReference type="PANTHER" id="PTHR11785">
    <property type="entry name" value="AMINO ACID TRANSPORTER"/>
    <property type="match status" value="1"/>
</dbReference>
<dbReference type="PIRSF" id="PIRSF006060">
    <property type="entry name" value="AA_transporter"/>
    <property type="match status" value="1"/>
</dbReference>
<feature type="transmembrane region" description="Helical" evidence="5">
    <location>
        <begin position="434"/>
        <end position="451"/>
    </location>
</feature>
<feature type="transmembrane region" description="Helical" evidence="5">
    <location>
        <begin position="348"/>
        <end position="366"/>
    </location>
</feature>
<dbReference type="InterPro" id="IPR002293">
    <property type="entry name" value="AA/rel_permease1"/>
</dbReference>
<keyword evidence="7" id="KW-1185">Reference proteome</keyword>
<feature type="transmembrane region" description="Helical" evidence="5">
    <location>
        <begin position="80"/>
        <end position="107"/>
    </location>
</feature>
<dbReference type="GO" id="GO:0015179">
    <property type="term" value="F:L-amino acid transmembrane transporter activity"/>
    <property type="evidence" value="ECO:0007669"/>
    <property type="project" value="TreeGrafter"/>
</dbReference>
<evidence type="ECO:0000256" key="4">
    <source>
        <dbReference type="ARBA" id="ARBA00023136"/>
    </source>
</evidence>
<keyword evidence="4 5" id="KW-0472">Membrane</keyword>
<keyword evidence="3 5" id="KW-1133">Transmembrane helix</keyword>
<evidence type="ECO:0000256" key="2">
    <source>
        <dbReference type="ARBA" id="ARBA00022692"/>
    </source>
</evidence>
<name>A0A9P1H949_9PEZI</name>
<gene>
    <name evidence="6" type="ORF">PPNO1_LOCUS7402</name>
</gene>
<feature type="transmembrane region" description="Helical" evidence="5">
    <location>
        <begin position="218"/>
        <end position="238"/>
    </location>
</feature>
<dbReference type="InterPro" id="IPR050598">
    <property type="entry name" value="AminoAcid_Transporter"/>
</dbReference>
<proteinExistence type="predicted"/>
<comment type="caution">
    <text evidence="6">The sequence shown here is derived from an EMBL/GenBank/DDBJ whole genome shotgun (WGS) entry which is preliminary data.</text>
</comment>
<feature type="transmembrane region" description="Helical" evidence="5">
    <location>
        <begin position="540"/>
        <end position="560"/>
    </location>
</feature>
<protein>
    <recommendedName>
        <fullName evidence="8">Amino acid transporter</fullName>
    </recommendedName>
</protein>
<feature type="transmembrane region" description="Helical" evidence="5">
    <location>
        <begin position="40"/>
        <end position="60"/>
    </location>
</feature>
<comment type="subcellular location">
    <subcellularLocation>
        <location evidence="1">Membrane</location>
        <topology evidence="1">Multi-pass membrane protein</topology>
    </subcellularLocation>
</comment>
<dbReference type="GO" id="GO:0016020">
    <property type="term" value="C:membrane"/>
    <property type="evidence" value="ECO:0007669"/>
    <property type="project" value="UniProtKB-SubCell"/>
</dbReference>
<evidence type="ECO:0000256" key="3">
    <source>
        <dbReference type="ARBA" id="ARBA00022989"/>
    </source>
</evidence>
<dbReference type="EMBL" id="CALLCH030000017">
    <property type="protein sequence ID" value="CAI4217801.1"/>
    <property type="molecule type" value="Genomic_DNA"/>
</dbReference>
<dbReference type="Gene3D" id="1.20.1740.10">
    <property type="entry name" value="Amino acid/polyamine transporter I"/>
    <property type="match status" value="1"/>
</dbReference>
<dbReference type="OrthoDB" id="5982228at2759"/>
<sequence length="618" mass="68708">MSEVAQSHFQTLTLEQLQERINQHDKERERLDVAPTRKQLIGPFTVFCLIINRTIASGIFTQPINVLNLTGSAGVSLVLWFAGGVIIICVVATWIEFALTVPLHYIFRNGVMQRVSAPRNGGDKNYLEYVFKRPRRLMTCIFGIGFTIFGNLAGNALQFGIYMQRVIMDHPACEKSESGLCAVEKGPVIAWAVAVLTVCALINVATRSYTLGLNNIFAVTKITFVTVITFLGIAYGTVHGNQCKANISWEYKGDGASGGVADISRALFFAMYPYTGFEQPFYVVSEVRKPHKTFAKATMIAMVAVLVLYPLTNVSYLCMVPFNGKLNPSQNMALLYFEKLSGTSGDSVIRGVSALLAFFIFGNLMAQTFTATRVKQEIAKEGIFPWSLALSSNNDTLFSRLSSSSSSSTSRHSQIDSAANLDNHREQTPIPATFLHWFFEVVLVIVASLSTNEVSEAYRLLTYLYTYIIVGIFGFLTAAGLLYLKLEPYFRGKRSRDWPSKTMWTPPLDPLPVFIAAVTLLFLLFAGFAPPSHWDNSALAWWTGPTIGLASAGIGVVWWIGLRFVQWAGRWELDTKRLPVVEIDEDGQAIQRAELVEHRKIPVEGRIRSRTRHSSVVV</sequence>
<evidence type="ECO:0000256" key="5">
    <source>
        <dbReference type="SAM" id="Phobius"/>
    </source>
</evidence>
<feature type="transmembrane region" description="Helical" evidence="5">
    <location>
        <begin position="463"/>
        <end position="486"/>
    </location>
</feature>
<accession>A0A9P1H949</accession>
<evidence type="ECO:0000313" key="7">
    <source>
        <dbReference type="Proteomes" id="UP000838763"/>
    </source>
</evidence>
<feature type="transmembrane region" description="Helical" evidence="5">
    <location>
        <begin position="298"/>
        <end position="322"/>
    </location>
</feature>
<feature type="transmembrane region" description="Helical" evidence="5">
    <location>
        <begin position="137"/>
        <end position="161"/>
    </location>
</feature>
<dbReference type="AlphaFoldDB" id="A0A9P1H949"/>